<evidence type="ECO:0000256" key="7">
    <source>
        <dbReference type="ARBA" id="ARBA00023040"/>
    </source>
</evidence>
<evidence type="ECO:0000256" key="8">
    <source>
        <dbReference type="ARBA" id="ARBA00023136"/>
    </source>
</evidence>
<evidence type="ECO:0000256" key="9">
    <source>
        <dbReference type="ARBA" id="ARBA00023157"/>
    </source>
</evidence>
<evidence type="ECO:0000256" key="3">
    <source>
        <dbReference type="ARBA" id="ARBA00022475"/>
    </source>
</evidence>
<keyword evidence="4 13" id="KW-0812">Transmembrane</keyword>
<evidence type="ECO:0000256" key="5">
    <source>
        <dbReference type="ARBA" id="ARBA00022729"/>
    </source>
</evidence>
<dbReference type="PROSITE" id="PS50261">
    <property type="entry name" value="G_PROTEIN_RECEP_F2_4"/>
    <property type="match status" value="1"/>
</dbReference>
<keyword evidence="5" id="KW-0732">Signal</keyword>
<evidence type="ECO:0000259" key="14">
    <source>
        <dbReference type="PROSITE" id="PS50227"/>
    </source>
</evidence>
<dbReference type="PRINTS" id="PR00249">
    <property type="entry name" value="GPCRSECRETIN"/>
</dbReference>
<name>A0AAR5PS76_DENPD</name>
<feature type="transmembrane region" description="Helical" evidence="13">
    <location>
        <begin position="264"/>
        <end position="287"/>
    </location>
</feature>
<comment type="similarity">
    <text evidence="2">Belongs to the G-protein coupled receptor 2 family.</text>
</comment>
<dbReference type="PROSITE" id="PS00649">
    <property type="entry name" value="G_PROTEIN_RECEP_F2_1"/>
    <property type="match status" value="1"/>
</dbReference>
<evidence type="ECO:0008006" key="18">
    <source>
        <dbReference type="Google" id="ProtNLM"/>
    </source>
</evidence>
<dbReference type="SMART" id="SM00008">
    <property type="entry name" value="HormR"/>
    <property type="match status" value="1"/>
</dbReference>
<dbReference type="InterPro" id="IPR000832">
    <property type="entry name" value="GPCR_2_secretin-like"/>
</dbReference>
<organism evidence="16 17">
    <name type="scientific">Dendroctonus ponderosae</name>
    <name type="common">Mountain pine beetle</name>
    <dbReference type="NCBI Taxonomy" id="77166"/>
    <lineage>
        <taxon>Eukaryota</taxon>
        <taxon>Metazoa</taxon>
        <taxon>Ecdysozoa</taxon>
        <taxon>Arthropoda</taxon>
        <taxon>Hexapoda</taxon>
        <taxon>Insecta</taxon>
        <taxon>Pterygota</taxon>
        <taxon>Neoptera</taxon>
        <taxon>Endopterygota</taxon>
        <taxon>Coleoptera</taxon>
        <taxon>Polyphaga</taxon>
        <taxon>Cucujiformia</taxon>
        <taxon>Curculionidae</taxon>
        <taxon>Scolytinae</taxon>
        <taxon>Dendroctonus</taxon>
    </lineage>
</organism>
<comment type="subcellular location">
    <subcellularLocation>
        <location evidence="1">Cell membrane</location>
        <topology evidence="1">Multi-pass membrane protein</topology>
    </subcellularLocation>
</comment>
<dbReference type="Pfam" id="PF00002">
    <property type="entry name" value="7tm_2"/>
    <property type="match status" value="1"/>
</dbReference>
<dbReference type="Proteomes" id="UP000019118">
    <property type="component" value="Unassembled WGS sequence"/>
</dbReference>
<dbReference type="InterPro" id="IPR036445">
    <property type="entry name" value="GPCR_2_extracell_dom_sf"/>
</dbReference>
<dbReference type="PROSITE" id="PS50227">
    <property type="entry name" value="G_PROTEIN_RECEP_F2_3"/>
    <property type="match status" value="1"/>
</dbReference>
<keyword evidence="9" id="KW-1015">Disulfide bond</keyword>
<dbReference type="GO" id="GO:0007188">
    <property type="term" value="P:adenylate cyclase-modulating G protein-coupled receptor signaling pathway"/>
    <property type="evidence" value="ECO:0007669"/>
    <property type="project" value="TreeGrafter"/>
</dbReference>
<feature type="transmembrane region" description="Helical" evidence="13">
    <location>
        <begin position="196"/>
        <end position="215"/>
    </location>
</feature>
<feature type="transmembrane region" description="Helical" evidence="13">
    <location>
        <begin position="116"/>
        <end position="135"/>
    </location>
</feature>
<evidence type="ECO:0000256" key="4">
    <source>
        <dbReference type="ARBA" id="ARBA00022692"/>
    </source>
</evidence>
<keyword evidence="3" id="KW-1003">Cell membrane</keyword>
<dbReference type="PRINTS" id="PR01350">
    <property type="entry name" value="CTRFAMILY"/>
</dbReference>
<keyword evidence="6 13" id="KW-1133">Transmembrane helix</keyword>
<evidence type="ECO:0000256" key="12">
    <source>
        <dbReference type="ARBA" id="ARBA00023224"/>
    </source>
</evidence>
<dbReference type="Pfam" id="PF02793">
    <property type="entry name" value="HRM"/>
    <property type="match status" value="1"/>
</dbReference>
<evidence type="ECO:0000256" key="6">
    <source>
        <dbReference type="ARBA" id="ARBA00022989"/>
    </source>
</evidence>
<evidence type="ECO:0000313" key="16">
    <source>
        <dbReference type="EnsemblMetazoa" id="XP_019763869.1"/>
    </source>
</evidence>
<dbReference type="GO" id="GO:0004948">
    <property type="term" value="F:calcitonin receptor activity"/>
    <property type="evidence" value="ECO:0007669"/>
    <property type="project" value="InterPro"/>
</dbReference>
<evidence type="ECO:0000256" key="1">
    <source>
        <dbReference type="ARBA" id="ARBA00004651"/>
    </source>
</evidence>
<dbReference type="InterPro" id="IPR050332">
    <property type="entry name" value="GPCR_2"/>
</dbReference>
<evidence type="ECO:0000313" key="17">
    <source>
        <dbReference type="Proteomes" id="UP000019118"/>
    </source>
</evidence>
<evidence type="ECO:0000259" key="15">
    <source>
        <dbReference type="PROSITE" id="PS50261"/>
    </source>
</evidence>
<gene>
    <name evidence="16" type="primary">109540106</name>
</gene>
<feature type="transmembrane region" description="Helical" evidence="13">
    <location>
        <begin position="222"/>
        <end position="244"/>
    </location>
</feature>
<evidence type="ECO:0000256" key="10">
    <source>
        <dbReference type="ARBA" id="ARBA00023170"/>
    </source>
</evidence>
<feature type="domain" description="G-protein coupled receptors family 2 profile 2" evidence="15">
    <location>
        <begin position="110"/>
        <end position="363"/>
    </location>
</feature>
<feature type="transmembrane region" description="Helical" evidence="13">
    <location>
        <begin position="147"/>
        <end position="166"/>
    </location>
</feature>
<dbReference type="GO" id="GO:0007166">
    <property type="term" value="P:cell surface receptor signaling pathway"/>
    <property type="evidence" value="ECO:0007669"/>
    <property type="project" value="InterPro"/>
</dbReference>
<dbReference type="InterPro" id="IPR017981">
    <property type="entry name" value="GPCR_2-like_7TM"/>
</dbReference>
<sequence length="407" mass="46213">MADHHGDQDVEAITAQRRLDCYQNVSQATPPSAVFCPVLFDGWSCWPVTEAGMTANQSCPDFIPGFERANTVSYKCEQDGSWYFHEAYNKTWVNYTSCVNTADLSFRTIVVSIHCFGYGVSLIALLVSLALLFHFKSLRCVRILIHMNLFASFALNNCLWLLWYYVVFDETAILISNEIWCIALHRVLYTGLISNYSWMLCEGLYLHTVLVWAFIQQSSLYWWMNVVGWGVPLLTTLIYVPVRAWLGEGDELDMCWMRDFRYDFIQQIPVAATVGLFLINIVRVVVLKLRRGPANEPSGGASRSTLQALRATLLLVPLLGLNFLLTPFRPQGGPPWEYVYEIVSAITMSFQGLCVAVLFCFCNGEVQAQIKRKWRAARFRSKRANSCTMTTVSFVRTSGPQNGEDKV</sequence>
<keyword evidence="10" id="KW-0675">Receptor</keyword>
<proteinExistence type="inferred from homology"/>
<evidence type="ECO:0000256" key="2">
    <source>
        <dbReference type="ARBA" id="ARBA00005314"/>
    </source>
</evidence>
<feature type="transmembrane region" description="Helical" evidence="13">
    <location>
        <begin position="338"/>
        <end position="362"/>
    </location>
</feature>
<dbReference type="EnsemblMetazoa" id="XM_019908310.1">
    <property type="protein sequence ID" value="XP_019763869.1"/>
    <property type="gene ID" value="LOC109540106"/>
</dbReference>
<dbReference type="CDD" id="cd15260">
    <property type="entry name" value="7tmB1_NPR_B4_insect-like"/>
    <property type="match status" value="1"/>
</dbReference>
<evidence type="ECO:0000256" key="11">
    <source>
        <dbReference type="ARBA" id="ARBA00023180"/>
    </source>
</evidence>
<dbReference type="SUPFAM" id="SSF81321">
    <property type="entry name" value="Family A G protein-coupled receptor-like"/>
    <property type="match status" value="1"/>
</dbReference>
<keyword evidence="12" id="KW-0807">Transducer</keyword>
<dbReference type="SUPFAM" id="SSF111418">
    <property type="entry name" value="Hormone receptor domain"/>
    <property type="match status" value="1"/>
</dbReference>
<reference evidence="17" key="1">
    <citation type="journal article" date="2013" name="Genome Biol.">
        <title>Draft genome of the mountain pine beetle, Dendroctonus ponderosae Hopkins, a major forest pest.</title>
        <authorList>
            <person name="Keeling C.I."/>
            <person name="Yuen M.M."/>
            <person name="Liao N.Y."/>
            <person name="Docking T.R."/>
            <person name="Chan S.K."/>
            <person name="Taylor G.A."/>
            <person name="Palmquist D.L."/>
            <person name="Jackman S.D."/>
            <person name="Nguyen A."/>
            <person name="Li M."/>
            <person name="Henderson H."/>
            <person name="Janes J.K."/>
            <person name="Zhao Y."/>
            <person name="Pandoh P."/>
            <person name="Moore R."/>
            <person name="Sperling F.A."/>
            <person name="Huber D.P."/>
            <person name="Birol I."/>
            <person name="Jones S.J."/>
            <person name="Bohlmann J."/>
        </authorList>
    </citation>
    <scope>NUCLEOTIDE SEQUENCE</scope>
</reference>
<dbReference type="Gene3D" id="4.10.1240.10">
    <property type="entry name" value="GPCR, family 2, extracellular hormone receptor domain"/>
    <property type="match status" value="1"/>
</dbReference>
<dbReference type="InterPro" id="IPR001879">
    <property type="entry name" value="GPCR_2_extracellular_dom"/>
</dbReference>
<accession>A0AAR5PS76</accession>
<protein>
    <recommendedName>
        <fullName evidence="18">G-protein coupled receptors family 2 profile 2 domain-containing protein</fullName>
    </recommendedName>
</protein>
<feature type="domain" description="G-protein coupled receptors family 2 profile 1" evidence="14">
    <location>
        <begin position="20"/>
        <end position="102"/>
    </location>
</feature>
<keyword evidence="8 13" id="KW-0472">Membrane</keyword>
<dbReference type="PANTHER" id="PTHR45620">
    <property type="entry name" value="PDF RECEPTOR-LIKE PROTEIN-RELATED"/>
    <property type="match status" value="1"/>
</dbReference>
<dbReference type="PANTHER" id="PTHR45620:SF32">
    <property type="entry name" value="DIURETIC HORMONE 31 RECEPTOR, ISOFORM C"/>
    <property type="match status" value="1"/>
</dbReference>
<dbReference type="InterPro" id="IPR017983">
    <property type="entry name" value="GPCR_2_secretin-like_CS"/>
</dbReference>
<reference evidence="16" key="2">
    <citation type="submission" date="2024-08" db="UniProtKB">
        <authorList>
            <consortium name="EnsemblMetazoa"/>
        </authorList>
    </citation>
    <scope>IDENTIFICATION</scope>
</reference>
<dbReference type="InterPro" id="IPR003287">
    <property type="entry name" value="GPCR_2_calcitonin_rcpt_fam"/>
</dbReference>
<dbReference type="AlphaFoldDB" id="A0AAR5PS76"/>
<evidence type="ECO:0000256" key="13">
    <source>
        <dbReference type="SAM" id="Phobius"/>
    </source>
</evidence>
<keyword evidence="11" id="KW-0325">Glycoprotein</keyword>
<dbReference type="Gene3D" id="1.20.1070.10">
    <property type="entry name" value="Rhodopsin 7-helix transmembrane proteins"/>
    <property type="match status" value="1"/>
</dbReference>
<keyword evidence="17" id="KW-1185">Reference proteome</keyword>
<dbReference type="GO" id="GO:0005886">
    <property type="term" value="C:plasma membrane"/>
    <property type="evidence" value="ECO:0007669"/>
    <property type="project" value="UniProtKB-SubCell"/>
</dbReference>
<feature type="transmembrane region" description="Helical" evidence="13">
    <location>
        <begin position="308"/>
        <end position="326"/>
    </location>
</feature>
<keyword evidence="7" id="KW-0297">G-protein coupled receptor</keyword>